<dbReference type="Pfam" id="PF00072">
    <property type="entry name" value="Response_reg"/>
    <property type="match status" value="1"/>
</dbReference>
<comment type="caution">
    <text evidence="3">The sequence shown here is derived from an EMBL/GenBank/DDBJ whole genome shotgun (WGS) entry which is preliminary data.</text>
</comment>
<gene>
    <name evidence="3" type="ORF">GS429_05965</name>
</gene>
<dbReference type="InterPro" id="IPR011006">
    <property type="entry name" value="CheY-like_superfamily"/>
</dbReference>
<dbReference type="Proteomes" id="UP000434101">
    <property type="component" value="Unassembled WGS sequence"/>
</dbReference>
<dbReference type="PANTHER" id="PTHR44520:SF2">
    <property type="entry name" value="RESPONSE REGULATOR RCP1"/>
    <property type="match status" value="1"/>
</dbReference>
<reference evidence="3 4" key="1">
    <citation type="submission" date="2020-01" db="EMBL/GenBank/DDBJ databases">
        <title>Natronorubrum sp. JWXQ-INN 674 isolated from Inner Mongolia Autonomous Region of China.</title>
        <authorList>
            <person name="Xue Q."/>
        </authorList>
    </citation>
    <scope>NUCLEOTIDE SEQUENCE [LARGE SCALE GENOMIC DNA]</scope>
    <source>
        <strain evidence="3 4">JWXQ-INN-674</strain>
    </source>
</reference>
<proteinExistence type="predicted"/>
<accession>A0A6B0VJB0</accession>
<dbReference type="SMART" id="SM00448">
    <property type="entry name" value="REC"/>
    <property type="match status" value="1"/>
</dbReference>
<dbReference type="OrthoDB" id="9652at2157"/>
<dbReference type="PROSITE" id="PS50110">
    <property type="entry name" value="RESPONSE_REGULATORY"/>
    <property type="match status" value="1"/>
</dbReference>
<feature type="domain" description="Response regulatory" evidence="2">
    <location>
        <begin position="13"/>
        <end position="138"/>
    </location>
</feature>
<evidence type="ECO:0000259" key="2">
    <source>
        <dbReference type="PROSITE" id="PS50110"/>
    </source>
</evidence>
<dbReference type="SUPFAM" id="SSF52172">
    <property type="entry name" value="CheY-like"/>
    <property type="match status" value="1"/>
</dbReference>
<dbReference type="EMBL" id="WUYX01000022">
    <property type="protein sequence ID" value="MXV61618.1"/>
    <property type="molecule type" value="Genomic_DNA"/>
</dbReference>
<dbReference type="InterPro" id="IPR052893">
    <property type="entry name" value="TCS_response_regulator"/>
</dbReference>
<dbReference type="AlphaFoldDB" id="A0A6B0VJB0"/>
<dbReference type="InterPro" id="IPR001789">
    <property type="entry name" value="Sig_transdc_resp-reg_receiver"/>
</dbReference>
<evidence type="ECO:0000313" key="4">
    <source>
        <dbReference type="Proteomes" id="UP000434101"/>
    </source>
</evidence>
<dbReference type="PANTHER" id="PTHR44520">
    <property type="entry name" value="RESPONSE REGULATOR RCP1-RELATED"/>
    <property type="match status" value="1"/>
</dbReference>
<sequence>MDATDQTPNEPVDVLIVEDNPGDIRLTKEAFRSIQSDVRFHTAKDGGIAVDYLQECERSGEDPFPDLVFLDLNLPRVSGHEFLSTLEDDCNHPAPPVLVLSSSHDPDDIIRSYERSANAYLTKPSSPTEYETLAEAIEAFWIDTAQHPPAPA</sequence>
<keyword evidence="4" id="KW-1185">Reference proteome</keyword>
<keyword evidence="1" id="KW-0597">Phosphoprotein</keyword>
<evidence type="ECO:0000256" key="1">
    <source>
        <dbReference type="PROSITE-ProRule" id="PRU00169"/>
    </source>
</evidence>
<dbReference type="CDD" id="cd17557">
    <property type="entry name" value="REC_Rcp-like"/>
    <property type="match status" value="1"/>
</dbReference>
<organism evidence="3 4">
    <name type="scientific">Natronorubrum halalkaliphilum</name>
    <dbReference type="NCBI Taxonomy" id="2691917"/>
    <lineage>
        <taxon>Archaea</taxon>
        <taxon>Methanobacteriati</taxon>
        <taxon>Methanobacteriota</taxon>
        <taxon>Stenosarchaea group</taxon>
        <taxon>Halobacteria</taxon>
        <taxon>Halobacteriales</taxon>
        <taxon>Natrialbaceae</taxon>
        <taxon>Natronorubrum</taxon>
    </lineage>
</organism>
<feature type="modified residue" description="4-aspartylphosphate" evidence="1">
    <location>
        <position position="71"/>
    </location>
</feature>
<name>A0A6B0VJB0_9EURY</name>
<dbReference type="RefSeq" id="WP_160063650.1">
    <property type="nucleotide sequence ID" value="NZ_WUYX01000022.1"/>
</dbReference>
<protein>
    <submittedName>
        <fullName evidence="3">Response regulator</fullName>
    </submittedName>
</protein>
<dbReference type="Gene3D" id="3.40.50.2300">
    <property type="match status" value="1"/>
</dbReference>
<evidence type="ECO:0000313" key="3">
    <source>
        <dbReference type="EMBL" id="MXV61618.1"/>
    </source>
</evidence>
<dbReference type="GO" id="GO:0000160">
    <property type="term" value="P:phosphorelay signal transduction system"/>
    <property type="evidence" value="ECO:0007669"/>
    <property type="project" value="InterPro"/>
</dbReference>